<keyword evidence="2" id="KW-1185">Reference proteome</keyword>
<proteinExistence type="predicted"/>
<protein>
    <recommendedName>
        <fullName evidence="3">DNA primase/polymerase bifunctional N-terminal domain-containing protein</fullName>
    </recommendedName>
</protein>
<accession>A0A0C5FX45</accession>
<gene>
    <name evidence="1" type="ORF">TU94_01210</name>
</gene>
<dbReference type="PATRIC" id="fig|477245.3.peg.286"/>
<evidence type="ECO:0008006" key="3">
    <source>
        <dbReference type="Google" id="ProtNLM"/>
    </source>
</evidence>
<dbReference type="Proteomes" id="UP000032234">
    <property type="component" value="Chromosome"/>
</dbReference>
<dbReference type="KEGG" id="scw:TU94_01210"/>
<dbReference type="OrthoDB" id="3852429at2"/>
<evidence type="ECO:0000313" key="2">
    <source>
        <dbReference type="Proteomes" id="UP000032234"/>
    </source>
</evidence>
<dbReference type="AlphaFoldDB" id="A0A0C5FX45"/>
<dbReference type="HOGENOM" id="CLU_092429_1_0_11"/>
<dbReference type="EMBL" id="CP010849">
    <property type="protein sequence ID" value="AJP00364.1"/>
    <property type="molecule type" value="Genomic_DNA"/>
</dbReference>
<reference evidence="1 2" key="1">
    <citation type="submission" date="2015-02" db="EMBL/GenBank/DDBJ databases">
        <title>Genome sequence of thermotolerant Streptomyces cyaneogriseus subsp. Noncyanogenus NMWT1, the producer of nematocidal antibiotics nemadectin.</title>
        <authorList>
            <person name="Wang H."/>
            <person name="Li C."/>
            <person name="Xiang W."/>
            <person name="Wang X."/>
        </authorList>
    </citation>
    <scope>NUCLEOTIDE SEQUENCE [LARGE SCALE GENOMIC DNA]</scope>
    <source>
        <strain evidence="1 2">NMWT 1</strain>
    </source>
</reference>
<sequence>MQRCLEKQAIEWLAAAATDPGRCKREWDQGTGTALLPAGRFWDVLSVPERLGLCALDLLRRDPLEPPAPTLADCAAGRIGFFLPPDPGSEWTGSGVRRVGRGSWVAVPPPYRAAGRLGWLVPPDGTGTLHDPAALEQALREATGLLAVLAPVSRQ</sequence>
<organism evidence="1 2">
    <name type="scientific">Streptomyces cyaneogriseus subsp. noncyanogenus</name>
    <dbReference type="NCBI Taxonomy" id="477245"/>
    <lineage>
        <taxon>Bacteria</taxon>
        <taxon>Bacillati</taxon>
        <taxon>Actinomycetota</taxon>
        <taxon>Actinomycetes</taxon>
        <taxon>Kitasatosporales</taxon>
        <taxon>Streptomycetaceae</taxon>
        <taxon>Streptomyces</taxon>
    </lineage>
</organism>
<name>A0A0C5FX45_9ACTN</name>
<dbReference type="RefSeq" id="WP_044378344.1">
    <property type="nucleotide sequence ID" value="NZ_CP010849.1"/>
</dbReference>
<evidence type="ECO:0000313" key="1">
    <source>
        <dbReference type="EMBL" id="AJP00364.1"/>
    </source>
</evidence>